<protein>
    <recommendedName>
        <fullName evidence="4">Tryptophan-rich sensory protein</fullName>
    </recommendedName>
</protein>
<sequence>MKRTLQILNIVAFIAVLLVNYLSNTGRINNTTIGEVSAQVDTLFTPAPYAFAIWGLIYLLLLAFVIYQSRSLFMRVKKDDLVSKTGWWFIVSCIANCLWVYCWIYQYTGISVLCIFLLLFSLLKIVVNNNMERWDAPLTVIAFLWWPFVIYCGWVTVASIANVAAWLVKIGWDGFGISETIWTVVMVTIATLIGLVLTWTRSMREFALVGSWALTAIAVANWESNEAVKIAAISCAVVLFISSSIHGYMNRDTSPIKKLKQNLSR</sequence>
<organism evidence="2 3">
    <name type="scientific">Pukyongia salina</name>
    <dbReference type="NCBI Taxonomy" id="2094025"/>
    <lineage>
        <taxon>Bacteria</taxon>
        <taxon>Pseudomonadati</taxon>
        <taxon>Bacteroidota</taxon>
        <taxon>Flavobacteriia</taxon>
        <taxon>Flavobacteriales</taxon>
        <taxon>Flavobacteriaceae</taxon>
        <taxon>Pukyongia</taxon>
    </lineage>
</organism>
<dbReference type="RefSeq" id="WP_105215258.1">
    <property type="nucleotide sequence ID" value="NZ_CP027062.1"/>
</dbReference>
<dbReference type="Gene3D" id="1.20.1260.100">
    <property type="entry name" value="TspO/MBR protein"/>
    <property type="match status" value="1"/>
</dbReference>
<keyword evidence="1" id="KW-1133">Transmembrane helix</keyword>
<dbReference type="OrthoDB" id="5189031at2"/>
<dbReference type="AlphaFoldDB" id="A0A2S0HUY3"/>
<evidence type="ECO:0008006" key="4">
    <source>
        <dbReference type="Google" id="ProtNLM"/>
    </source>
</evidence>
<proteinExistence type="predicted"/>
<feature type="transmembrane region" description="Helical" evidence="1">
    <location>
        <begin position="110"/>
        <end position="127"/>
    </location>
</feature>
<dbReference type="KEGG" id="aue:C5O00_04300"/>
<dbReference type="PANTHER" id="PTHR33802">
    <property type="entry name" value="SI:CH211-161H7.5-RELATED"/>
    <property type="match status" value="1"/>
</dbReference>
<keyword evidence="1" id="KW-0472">Membrane</keyword>
<accession>A0A2S0HUY3</accession>
<feature type="transmembrane region" description="Helical" evidence="1">
    <location>
        <begin position="87"/>
        <end position="104"/>
    </location>
</feature>
<feature type="transmembrane region" description="Helical" evidence="1">
    <location>
        <begin position="228"/>
        <end position="249"/>
    </location>
</feature>
<gene>
    <name evidence="2" type="ORF">C5O00_04300</name>
</gene>
<feature type="transmembrane region" description="Helical" evidence="1">
    <location>
        <begin position="180"/>
        <end position="199"/>
    </location>
</feature>
<dbReference type="InterPro" id="IPR038330">
    <property type="entry name" value="TspO/MBR-related_sf"/>
</dbReference>
<feature type="transmembrane region" description="Helical" evidence="1">
    <location>
        <begin position="206"/>
        <end position="222"/>
    </location>
</feature>
<dbReference type="PANTHER" id="PTHR33802:SF1">
    <property type="entry name" value="XK-RELATED PROTEIN"/>
    <property type="match status" value="1"/>
</dbReference>
<keyword evidence="3" id="KW-1185">Reference proteome</keyword>
<evidence type="ECO:0000313" key="2">
    <source>
        <dbReference type="EMBL" id="AVI50426.1"/>
    </source>
</evidence>
<dbReference type="Proteomes" id="UP000238442">
    <property type="component" value="Chromosome"/>
</dbReference>
<evidence type="ECO:0000313" key="3">
    <source>
        <dbReference type="Proteomes" id="UP000238442"/>
    </source>
</evidence>
<feature type="transmembrane region" description="Helical" evidence="1">
    <location>
        <begin position="139"/>
        <end position="168"/>
    </location>
</feature>
<reference evidence="2 3" key="1">
    <citation type="submission" date="2018-02" db="EMBL/GenBank/DDBJ databases">
        <title>Genomic analysis of the strain RR4-38 isolated from a seawater recirculating aquaculture system.</title>
        <authorList>
            <person name="Kim Y.-S."/>
            <person name="Jang Y.H."/>
            <person name="Kim K.-H."/>
        </authorList>
    </citation>
    <scope>NUCLEOTIDE SEQUENCE [LARGE SCALE GENOMIC DNA]</scope>
    <source>
        <strain evidence="2 3">RR4-38</strain>
    </source>
</reference>
<keyword evidence="1" id="KW-0812">Transmembrane</keyword>
<dbReference type="EMBL" id="CP027062">
    <property type="protein sequence ID" value="AVI50426.1"/>
    <property type="molecule type" value="Genomic_DNA"/>
</dbReference>
<evidence type="ECO:0000256" key="1">
    <source>
        <dbReference type="SAM" id="Phobius"/>
    </source>
</evidence>
<name>A0A2S0HUY3_9FLAO</name>
<feature type="transmembrane region" description="Helical" evidence="1">
    <location>
        <begin position="7"/>
        <end position="23"/>
    </location>
</feature>
<feature type="transmembrane region" description="Helical" evidence="1">
    <location>
        <begin position="43"/>
        <end position="67"/>
    </location>
</feature>